<dbReference type="InterPro" id="IPR051473">
    <property type="entry name" value="P2Ox-like"/>
</dbReference>
<dbReference type="OrthoDB" id="167809at2759"/>
<dbReference type="InParanoid" id="A0A0H2RD66"/>
<evidence type="ECO:0000313" key="7">
    <source>
        <dbReference type="EMBL" id="KLO09749.1"/>
    </source>
</evidence>
<dbReference type="SUPFAM" id="SSF51905">
    <property type="entry name" value="FAD/NAD(P)-binding domain"/>
    <property type="match status" value="1"/>
</dbReference>
<evidence type="ECO:0000256" key="1">
    <source>
        <dbReference type="ARBA" id="ARBA00001974"/>
    </source>
</evidence>
<evidence type="ECO:0000313" key="8">
    <source>
        <dbReference type="Proteomes" id="UP000053477"/>
    </source>
</evidence>
<dbReference type="Proteomes" id="UP000053477">
    <property type="component" value="Unassembled WGS sequence"/>
</dbReference>
<dbReference type="Gene3D" id="3.50.50.60">
    <property type="entry name" value="FAD/NAD(P)-binding domain"/>
    <property type="match status" value="2"/>
</dbReference>
<sequence length="609" mass="66782">MEKDYLTHVHTTVPSFHYRVGKAPVLPKEAAPNAPANQFGFPAPGAQSPSPAAATAKHYFVDDTTWEAILDHGEFDDVVVGSGFCALAYVDMALKKDPYRKILVLERGGFWLPEHFQNLPLPFKLVLGGPSETFPWQLSSKTFNSTVKFLHGSCPFFGGRSTFWSAWCPRPEEDLMRGFPESMLKTARNEQFWKDASVLLNVVATDKLTADADNKIFGNLQKDIDARLKAGVAAKKILGADKAEAARLAVGMKTSLSTITFNKFSTPGPLLKIYERQRKLADKGKGHPLMIATDCVVERFEVDQEDEERRANILHTSRGPLCFPKGETNIILAAGAIPATTILMNSLGDTQKDRAGSRLSGHFLSHIVARFPLSPNAAYNPDHLEIGASYVAGKDAKTKHQYHIQVTAIHSPNPEEDAEDAGRLCPDYAAAATAAQLEGSEKYVVLVCATLGELSELNEHSWVKHNPQNPDVTTNIRLQVNVDKVDNDLWDVMDKATYDAIEVMAGGKGLLEYWHDAGAEPAGWKQTPASAAKIRVPGVVHETSTLYMSDDLEKDKHASVDKEYRARGCGNVYVTGGAIFPSSGSWNPTLTMCGYAQDLALRLRHPHTT</sequence>
<protein>
    <submittedName>
        <fullName evidence="7">FAD/NAD(P)-binding domain-containing protein</fullName>
    </submittedName>
</protein>
<evidence type="ECO:0000256" key="5">
    <source>
        <dbReference type="ARBA" id="ARBA00023002"/>
    </source>
</evidence>
<comment type="similarity">
    <text evidence="2">Belongs to the GMC oxidoreductase family.</text>
</comment>
<keyword evidence="4" id="KW-0274">FAD</keyword>
<gene>
    <name evidence="7" type="ORF">SCHPADRAFT_943396</name>
</gene>
<keyword evidence="3" id="KW-0285">Flavoprotein</keyword>
<comment type="cofactor">
    <cofactor evidence="1">
        <name>FAD</name>
        <dbReference type="ChEBI" id="CHEBI:57692"/>
    </cofactor>
</comment>
<dbReference type="Pfam" id="PF05199">
    <property type="entry name" value="GMC_oxred_C"/>
    <property type="match status" value="1"/>
</dbReference>
<evidence type="ECO:0000256" key="2">
    <source>
        <dbReference type="ARBA" id="ARBA00010790"/>
    </source>
</evidence>
<evidence type="ECO:0000259" key="6">
    <source>
        <dbReference type="Pfam" id="PF05199"/>
    </source>
</evidence>
<dbReference type="InterPro" id="IPR036188">
    <property type="entry name" value="FAD/NAD-bd_sf"/>
</dbReference>
<dbReference type="PANTHER" id="PTHR42784">
    <property type="entry name" value="PYRANOSE 2-OXIDASE"/>
    <property type="match status" value="1"/>
</dbReference>
<dbReference type="InterPro" id="IPR007867">
    <property type="entry name" value="GMC_OxRtase_C"/>
</dbReference>
<organism evidence="7 8">
    <name type="scientific">Schizopora paradoxa</name>
    <dbReference type="NCBI Taxonomy" id="27342"/>
    <lineage>
        <taxon>Eukaryota</taxon>
        <taxon>Fungi</taxon>
        <taxon>Dikarya</taxon>
        <taxon>Basidiomycota</taxon>
        <taxon>Agaricomycotina</taxon>
        <taxon>Agaricomycetes</taxon>
        <taxon>Hymenochaetales</taxon>
        <taxon>Schizoporaceae</taxon>
        <taxon>Schizopora</taxon>
    </lineage>
</organism>
<name>A0A0H2RD66_9AGAM</name>
<keyword evidence="8" id="KW-1185">Reference proteome</keyword>
<dbReference type="PANTHER" id="PTHR42784:SF1">
    <property type="entry name" value="PYRANOSE 2-OXIDASE"/>
    <property type="match status" value="1"/>
</dbReference>
<dbReference type="GO" id="GO:0016614">
    <property type="term" value="F:oxidoreductase activity, acting on CH-OH group of donors"/>
    <property type="evidence" value="ECO:0007669"/>
    <property type="project" value="InterPro"/>
</dbReference>
<keyword evidence="5" id="KW-0560">Oxidoreductase</keyword>
<proteinExistence type="inferred from homology"/>
<evidence type="ECO:0000256" key="3">
    <source>
        <dbReference type="ARBA" id="ARBA00022630"/>
    </source>
</evidence>
<feature type="domain" description="Glucose-methanol-choline oxidoreductase C-terminal" evidence="6">
    <location>
        <begin position="470"/>
        <end position="595"/>
    </location>
</feature>
<dbReference type="EMBL" id="KQ086046">
    <property type="protein sequence ID" value="KLO09749.1"/>
    <property type="molecule type" value="Genomic_DNA"/>
</dbReference>
<dbReference type="AlphaFoldDB" id="A0A0H2RD66"/>
<evidence type="ECO:0000256" key="4">
    <source>
        <dbReference type="ARBA" id="ARBA00022827"/>
    </source>
</evidence>
<accession>A0A0H2RD66</accession>
<reference evidence="7 8" key="1">
    <citation type="submission" date="2015-04" db="EMBL/GenBank/DDBJ databases">
        <title>Complete genome sequence of Schizopora paradoxa KUC8140, a cosmopolitan wood degrader in East Asia.</title>
        <authorList>
            <consortium name="DOE Joint Genome Institute"/>
            <person name="Min B."/>
            <person name="Park H."/>
            <person name="Jang Y."/>
            <person name="Kim J.-J."/>
            <person name="Kim K.H."/>
            <person name="Pangilinan J."/>
            <person name="Lipzen A."/>
            <person name="Riley R."/>
            <person name="Grigoriev I.V."/>
            <person name="Spatafora J.W."/>
            <person name="Choi I.-G."/>
        </authorList>
    </citation>
    <scope>NUCLEOTIDE SEQUENCE [LARGE SCALE GENOMIC DNA]</scope>
    <source>
        <strain evidence="7 8">KUC8140</strain>
    </source>
</reference>